<keyword evidence="2" id="KW-0547">Nucleotide-binding</keyword>
<evidence type="ECO:0000256" key="1">
    <source>
        <dbReference type="ARBA" id="ARBA00022729"/>
    </source>
</evidence>
<dbReference type="InterPro" id="IPR008334">
    <property type="entry name" value="5'-Nucleotdase_C"/>
</dbReference>
<dbReference type="OrthoDB" id="9793179at2"/>
<dbReference type="Proteomes" id="UP000235114">
    <property type="component" value="Unassembled WGS sequence"/>
</dbReference>
<evidence type="ECO:0000313" key="8">
    <source>
        <dbReference type="Proteomes" id="UP000235114"/>
    </source>
</evidence>
<feature type="domain" description="5'-Nucleotidase C-terminal" evidence="4">
    <location>
        <begin position="287"/>
        <end position="419"/>
    </location>
</feature>
<gene>
    <name evidence="5" type="ORF">CU635_10285</name>
    <name evidence="6" type="ORF">CVD25_10910</name>
</gene>
<dbReference type="Gene3D" id="3.90.780.10">
    <property type="entry name" value="5'-Nucleotidase, C-terminal domain"/>
    <property type="match status" value="1"/>
</dbReference>
<sequence>MEYIHIYHTNDLHSHFDHWPRIQQFLTSRKKLHREQGEEVLLFDIGDHADRWHPYTEGTRGKGNTELLNRAGYDAVAIGNNEGITFSHEDLDSLYEQADFDVLAANLYRKDGTRPDWAKPFTIKTTKSGTRIGLIGLTAYFSHLYELLGWKLTEPLEELRRQVEVLKNETDLIFILSHLGLHEDERIAREFPEVDIILGAHTHHVLHEGKTVAGRLLCGAGKYGFYVGQVTIEFSPQEKQIVQKTARLYDTNELSQADQEQQWAEELFIQGKELLNNTVTILPEPIHTDHFKPSPLPQILVEALREWCKADCAFLNAGLLLHDLPAGPLTEYDLLKVCPHPINPCVIELSGSELKEIINQTFDEKWPHLQIVGLGFRGTVMGRMEYDGISIIVHKGVKKIYIQNREIKPDAFYKLAVPDMFTFGRLFPGLFRAEHKKYFLPEFLRDLLGWKLAELHRVTE</sequence>
<dbReference type="GO" id="GO:0008768">
    <property type="term" value="F:UDP-sugar diphosphatase activity"/>
    <property type="evidence" value="ECO:0007669"/>
    <property type="project" value="TreeGrafter"/>
</dbReference>
<reference evidence="6 8" key="2">
    <citation type="submission" date="2017-12" db="EMBL/GenBank/DDBJ databases">
        <title>Comparative Functional Genomics of Dry Heat Resistant strains isolated from the Viking Spacecraft.</title>
        <authorList>
            <person name="Seuylemezian A."/>
            <person name="Cooper K."/>
            <person name="Vaishampayan P."/>
        </authorList>
    </citation>
    <scope>NUCLEOTIDE SEQUENCE [LARGE SCALE GENOMIC DNA]</scope>
    <source>
        <strain evidence="6 8">ATCC 29669</strain>
    </source>
</reference>
<reference evidence="5 7" key="1">
    <citation type="submission" date="2017-11" db="EMBL/GenBank/DDBJ databases">
        <title>Comparitive Functional Genomics of Dry Heat Resistant strains isolated from the Viking Spacecraft.</title>
        <authorList>
            <person name="Seuylemezian A."/>
            <person name="Cooper K."/>
            <person name="Vaishampayan P."/>
        </authorList>
    </citation>
    <scope>NUCLEOTIDE SEQUENCE [LARGE SCALE GENOMIC DNA]</scope>
    <source>
        <strain evidence="5 7">M4.6</strain>
    </source>
</reference>
<dbReference type="GO" id="GO:0008253">
    <property type="term" value="F:5'-nucleotidase activity"/>
    <property type="evidence" value="ECO:0007669"/>
    <property type="project" value="TreeGrafter"/>
</dbReference>
<dbReference type="Pfam" id="PF00149">
    <property type="entry name" value="Metallophos"/>
    <property type="match status" value="1"/>
</dbReference>
<dbReference type="PRINTS" id="PR01607">
    <property type="entry name" value="APYRASEFAMLY"/>
</dbReference>
<organism evidence="5 7">
    <name type="scientific">Bacillus canaveralius</name>
    <dbReference type="NCBI Taxonomy" id="1403243"/>
    <lineage>
        <taxon>Bacteria</taxon>
        <taxon>Bacillati</taxon>
        <taxon>Bacillota</taxon>
        <taxon>Bacilli</taxon>
        <taxon>Bacillales</taxon>
        <taxon>Bacillaceae</taxon>
        <taxon>Bacillus</taxon>
    </lineage>
</organism>
<dbReference type="InterPro" id="IPR036907">
    <property type="entry name" value="5'-Nucleotdase_C_sf"/>
</dbReference>
<dbReference type="InterPro" id="IPR004843">
    <property type="entry name" value="Calcineurin-like_PHP"/>
</dbReference>
<dbReference type="InterPro" id="IPR011240">
    <property type="entry name" value="Pesterase_YunD"/>
</dbReference>
<dbReference type="InterPro" id="IPR006179">
    <property type="entry name" value="5_nucleotidase/apyrase"/>
</dbReference>
<dbReference type="PIRSF" id="PIRSF036361">
    <property type="entry name" value="YunD"/>
    <property type="match status" value="1"/>
</dbReference>
<dbReference type="Pfam" id="PF02872">
    <property type="entry name" value="5_nucleotid_C"/>
    <property type="match status" value="1"/>
</dbReference>
<comment type="caution">
    <text evidence="5">The sequence shown here is derived from an EMBL/GenBank/DDBJ whole genome shotgun (WGS) entry which is preliminary data.</text>
</comment>
<keyword evidence="8" id="KW-1185">Reference proteome</keyword>
<proteinExistence type="inferred from homology"/>
<name>A0A2N5GLW6_9BACI</name>
<keyword evidence="1" id="KW-0732">Signal</keyword>
<evidence type="ECO:0000313" key="5">
    <source>
        <dbReference type="EMBL" id="PLR82860.1"/>
    </source>
</evidence>
<dbReference type="AlphaFoldDB" id="A0A2N5GLW6"/>
<evidence type="ECO:0000256" key="2">
    <source>
        <dbReference type="RuleBase" id="RU362119"/>
    </source>
</evidence>
<dbReference type="SUPFAM" id="SSF56300">
    <property type="entry name" value="Metallo-dependent phosphatases"/>
    <property type="match status" value="1"/>
</dbReference>
<accession>A0A2N5GLW6</accession>
<feature type="domain" description="Calcineurin-like phosphoesterase" evidence="3">
    <location>
        <begin position="5"/>
        <end position="204"/>
    </location>
</feature>
<dbReference type="CDD" id="cd00845">
    <property type="entry name" value="MPP_UshA_N_like"/>
    <property type="match status" value="1"/>
</dbReference>
<dbReference type="Gene3D" id="3.60.21.10">
    <property type="match status" value="1"/>
</dbReference>
<evidence type="ECO:0000259" key="4">
    <source>
        <dbReference type="Pfam" id="PF02872"/>
    </source>
</evidence>
<evidence type="ECO:0000313" key="6">
    <source>
        <dbReference type="EMBL" id="PLR97135.1"/>
    </source>
</evidence>
<protein>
    <submittedName>
        <fullName evidence="5">Bifunctional metallophosphatase/5'-nucleotidase</fullName>
    </submittedName>
</protein>
<dbReference type="RefSeq" id="WP_101577276.1">
    <property type="nucleotide sequence ID" value="NZ_PGVA01000024.1"/>
</dbReference>
<comment type="similarity">
    <text evidence="2">Belongs to the 5'-nucleotidase family.</text>
</comment>
<dbReference type="EMBL" id="PGVA01000024">
    <property type="protein sequence ID" value="PLR82860.1"/>
    <property type="molecule type" value="Genomic_DNA"/>
</dbReference>
<dbReference type="GO" id="GO:0000166">
    <property type="term" value="F:nucleotide binding"/>
    <property type="evidence" value="ECO:0007669"/>
    <property type="project" value="UniProtKB-KW"/>
</dbReference>
<evidence type="ECO:0000313" key="7">
    <source>
        <dbReference type="Proteomes" id="UP000234951"/>
    </source>
</evidence>
<dbReference type="SUPFAM" id="SSF55816">
    <property type="entry name" value="5'-nucleotidase (syn. UDP-sugar hydrolase), C-terminal domain"/>
    <property type="match status" value="1"/>
</dbReference>
<dbReference type="GO" id="GO:0009166">
    <property type="term" value="P:nucleotide catabolic process"/>
    <property type="evidence" value="ECO:0007669"/>
    <property type="project" value="InterPro"/>
</dbReference>
<dbReference type="InterPro" id="IPR029052">
    <property type="entry name" value="Metallo-depent_PP-like"/>
</dbReference>
<dbReference type="EMBL" id="PGVD01000028">
    <property type="protein sequence ID" value="PLR97135.1"/>
    <property type="molecule type" value="Genomic_DNA"/>
</dbReference>
<evidence type="ECO:0000259" key="3">
    <source>
        <dbReference type="Pfam" id="PF00149"/>
    </source>
</evidence>
<dbReference type="PANTHER" id="PTHR11575">
    <property type="entry name" value="5'-NUCLEOTIDASE-RELATED"/>
    <property type="match status" value="1"/>
</dbReference>
<dbReference type="Proteomes" id="UP000234951">
    <property type="component" value="Unassembled WGS sequence"/>
</dbReference>
<keyword evidence="2" id="KW-0378">Hydrolase</keyword>
<dbReference type="PANTHER" id="PTHR11575:SF23">
    <property type="entry name" value="5-NUCLEOTIDASE FAMILY PROTEIN"/>
    <property type="match status" value="1"/>
</dbReference>
<dbReference type="GO" id="GO:0030288">
    <property type="term" value="C:outer membrane-bounded periplasmic space"/>
    <property type="evidence" value="ECO:0007669"/>
    <property type="project" value="TreeGrafter"/>
</dbReference>